<dbReference type="AlphaFoldDB" id="A0A5A9ZT99"/>
<reference evidence="3 4" key="1">
    <citation type="submission" date="2019-07" db="EMBL/GenBank/DDBJ databases">
        <title>Aquicoccus porphyridii gen. nov., sp. nov., isolated from a small marine red alga, Porphyridium marinum.</title>
        <authorList>
            <person name="Liu L."/>
        </authorList>
    </citation>
    <scope>NUCLEOTIDE SEQUENCE [LARGE SCALE GENOMIC DNA]</scope>
    <source>
        <strain evidence="3 4">L1 8-17</strain>
    </source>
</reference>
<keyword evidence="4" id="KW-1185">Reference proteome</keyword>
<dbReference type="InterPro" id="IPR036388">
    <property type="entry name" value="WH-like_DNA-bd_sf"/>
</dbReference>
<dbReference type="SUPFAM" id="SSF46785">
    <property type="entry name" value="Winged helix' DNA-binding domain"/>
    <property type="match status" value="1"/>
</dbReference>
<accession>A0A5A9ZT99</accession>
<organism evidence="3 4">
    <name type="scientific">Aquicoccus porphyridii</name>
    <dbReference type="NCBI Taxonomy" id="1852029"/>
    <lineage>
        <taxon>Bacteria</taxon>
        <taxon>Pseudomonadati</taxon>
        <taxon>Pseudomonadota</taxon>
        <taxon>Alphaproteobacteria</taxon>
        <taxon>Rhodobacterales</taxon>
        <taxon>Paracoccaceae</taxon>
        <taxon>Aquicoccus</taxon>
    </lineage>
</organism>
<evidence type="ECO:0000313" key="3">
    <source>
        <dbReference type="EMBL" id="KAA0920339.1"/>
    </source>
</evidence>
<dbReference type="Gene3D" id="1.20.58.1460">
    <property type="match status" value="1"/>
</dbReference>
<evidence type="ECO:0000259" key="1">
    <source>
        <dbReference type="Pfam" id="PF07848"/>
    </source>
</evidence>
<gene>
    <name evidence="3" type="ORF">FLO80_04305</name>
</gene>
<dbReference type="GO" id="GO:0006351">
    <property type="term" value="P:DNA-templated transcription"/>
    <property type="evidence" value="ECO:0007669"/>
    <property type="project" value="TreeGrafter"/>
</dbReference>
<dbReference type="InterPro" id="IPR013225">
    <property type="entry name" value="PaaX_C"/>
</dbReference>
<proteinExistence type="predicted"/>
<dbReference type="PANTHER" id="PTHR30319">
    <property type="entry name" value="PHENYLACETIC ACID REGULATOR-RELATED TRANSCRIPTIONAL REPRESSOR"/>
    <property type="match status" value="1"/>
</dbReference>
<dbReference type="Proteomes" id="UP000325291">
    <property type="component" value="Unassembled WGS sequence"/>
</dbReference>
<dbReference type="InterPro" id="IPR012906">
    <property type="entry name" value="PaaX-like_N"/>
</dbReference>
<dbReference type="Gene3D" id="1.10.10.10">
    <property type="entry name" value="Winged helix-like DNA-binding domain superfamily/Winged helix DNA-binding domain"/>
    <property type="match status" value="1"/>
</dbReference>
<feature type="domain" description="Transcriptional repressor PaaX-like C-terminal" evidence="2">
    <location>
        <begin position="184"/>
        <end position="248"/>
    </location>
</feature>
<dbReference type="Pfam" id="PF08223">
    <property type="entry name" value="PaaX_C"/>
    <property type="match status" value="1"/>
</dbReference>
<evidence type="ECO:0008006" key="5">
    <source>
        <dbReference type="Google" id="ProtNLM"/>
    </source>
</evidence>
<dbReference type="PANTHER" id="PTHR30319:SF1">
    <property type="entry name" value="TRANSCRIPTIONAL REPRESSOR PAAX"/>
    <property type="match status" value="1"/>
</dbReference>
<name>A0A5A9ZT99_9RHOB</name>
<feature type="domain" description="Transcriptional repressor PaaX-like N-terminal" evidence="1">
    <location>
        <begin position="24"/>
        <end position="92"/>
    </location>
</feature>
<protein>
    <recommendedName>
        <fullName evidence="5">PaaX family transcriptional regulator</fullName>
    </recommendedName>
</protein>
<dbReference type="InterPro" id="IPR036390">
    <property type="entry name" value="WH_DNA-bd_sf"/>
</dbReference>
<evidence type="ECO:0000313" key="4">
    <source>
        <dbReference type="Proteomes" id="UP000325291"/>
    </source>
</evidence>
<dbReference type="Pfam" id="PF07848">
    <property type="entry name" value="PaaX"/>
    <property type="match status" value="1"/>
</dbReference>
<evidence type="ECO:0000259" key="2">
    <source>
        <dbReference type="Pfam" id="PF08223"/>
    </source>
</evidence>
<comment type="caution">
    <text evidence="3">The sequence shown here is derived from an EMBL/GenBank/DDBJ whole genome shotgun (WGS) entry which is preliminary data.</text>
</comment>
<dbReference type="Gene3D" id="3.30.70.2670">
    <property type="match status" value="1"/>
</dbReference>
<dbReference type="EMBL" id="VINQ01000002">
    <property type="protein sequence ID" value="KAA0920339.1"/>
    <property type="molecule type" value="Genomic_DNA"/>
</dbReference>
<sequence length="266" mass="28103">MEDRPPLDPPPAMSALLECGTLKTWSVIVTILGDLAGAPEAHVPGPVLSALTERMGLRGQAMRVALHRLRRDGWITSSRDGRASRYMLTGHGLALTLSVSDQVYGAAPPAPQGWRIVLAPSGEAMTALDHPDAILIAPRVALLPEGTGPNGAEDVPAPLLAWDVAPGAVPGWLGETLAPPDITHAYARLTRALALAAEVPLPPSPLDRAALRVLALHQWRRLVLRHGPGPEALMGAQWPGAKARSGLTRVMQIIPRPDPCALAESL</sequence>